<dbReference type="Proteomes" id="UP000235826">
    <property type="component" value="Chromosome"/>
</dbReference>
<dbReference type="AlphaFoldDB" id="A0A2K9PV53"/>
<reference evidence="1 2" key="1">
    <citation type="submission" date="2018-01" db="EMBL/GenBank/DDBJ databases">
        <title>Complete genome sequence of Flavivirga eckloniae ECD14 isolated from seaweed Ecklonia cava.</title>
        <authorList>
            <person name="Lee J.H."/>
            <person name="Baik K.S."/>
            <person name="Seong C.N."/>
        </authorList>
    </citation>
    <scope>NUCLEOTIDE SEQUENCE [LARGE SCALE GENOMIC DNA]</scope>
    <source>
        <strain evidence="1 2">ECD14</strain>
    </source>
</reference>
<name>A0A2K9PV53_9FLAO</name>
<evidence type="ECO:0000313" key="1">
    <source>
        <dbReference type="EMBL" id="AUP80941.1"/>
    </source>
</evidence>
<keyword evidence="2" id="KW-1185">Reference proteome</keyword>
<dbReference type="KEGG" id="fek:C1H87_20395"/>
<gene>
    <name evidence="1" type="ORF">C1H87_20395</name>
</gene>
<dbReference type="EMBL" id="CP025791">
    <property type="protein sequence ID" value="AUP80941.1"/>
    <property type="molecule type" value="Genomic_DNA"/>
</dbReference>
<sequence>MKQKTIIFISLFITNMVLSQNIEKGTYYRTNKSSTAEVVFNDSRILKMKFYESGGKINERELKAVAGTKNMYIYSGDSFYYFVIKKDNYLERFSFSGIPMRGNCSPANAYEILSKDQSLIASKASEAKTKDTALEKKREDIFFYNLITENNHTPSTINFKFNQKYKIRKYNTGNHGNSITAGANFLGGSKKSIGILSKSPDNKTIVIKGAPVNELGFEEVKNGNEMTMVRSYVDPNVYVADFNNSPISYFVLNEEGNHFWYYPNSNSAEYWIFGDKKISNDESVAFYDFIADDFHPKLQKKIDLYEQAMISKSKIPEAGMNDAALKNQALQTLQKTAKLKKWNEKITDVVITSYTWTINRSLVGVITGRTIEVAAVAKWPDGSCTFQLFNLKQGYDGSNYTSFSEYFAKSQFDIDCP</sequence>
<protein>
    <submittedName>
        <fullName evidence="1">Uncharacterized protein</fullName>
    </submittedName>
</protein>
<organism evidence="1 2">
    <name type="scientific">Flavivirga eckloniae</name>
    <dbReference type="NCBI Taxonomy" id="1803846"/>
    <lineage>
        <taxon>Bacteria</taxon>
        <taxon>Pseudomonadati</taxon>
        <taxon>Bacteroidota</taxon>
        <taxon>Flavobacteriia</taxon>
        <taxon>Flavobacteriales</taxon>
        <taxon>Flavobacteriaceae</taxon>
        <taxon>Flavivirga</taxon>
    </lineage>
</organism>
<dbReference type="RefSeq" id="WP_102757584.1">
    <property type="nucleotide sequence ID" value="NZ_CP025791.1"/>
</dbReference>
<evidence type="ECO:0000313" key="2">
    <source>
        <dbReference type="Proteomes" id="UP000235826"/>
    </source>
</evidence>
<proteinExistence type="predicted"/>
<dbReference type="OrthoDB" id="1403097at2"/>
<accession>A0A2K9PV53</accession>